<protein>
    <recommendedName>
        <fullName evidence="3">DUF834 domain-containing protein</fullName>
    </recommendedName>
</protein>
<keyword evidence="2" id="KW-1185">Reference proteome</keyword>
<dbReference type="HOGENOM" id="CLU_1734249_0_0_1"/>
<dbReference type="EnsemblPlants" id="OGLUM10G04570.1">
    <property type="protein sequence ID" value="OGLUM10G04570.1"/>
    <property type="gene ID" value="OGLUM10G04570"/>
</dbReference>
<proteinExistence type="predicted"/>
<reference evidence="1" key="1">
    <citation type="submission" date="2015-04" db="UniProtKB">
        <authorList>
            <consortium name="EnsemblPlants"/>
        </authorList>
    </citation>
    <scope>IDENTIFICATION</scope>
</reference>
<reference evidence="1" key="2">
    <citation type="submission" date="2018-05" db="EMBL/GenBank/DDBJ databases">
        <title>OgluRS3 (Oryza glumaepatula Reference Sequence Version 3).</title>
        <authorList>
            <person name="Zhang J."/>
            <person name="Kudrna D."/>
            <person name="Lee S."/>
            <person name="Talag J."/>
            <person name="Welchert J."/>
            <person name="Wing R.A."/>
        </authorList>
    </citation>
    <scope>NUCLEOTIDE SEQUENCE [LARGE SCALE GENOMIC DNA]</scope>
</reference>
<evidence type="ECO:0000313" key="1">
    <source>
        <dbReference type="EnsemblPlants" id="OGLUM10G04570.1"/>
    </source>
</evidence>
<organism evidence="1">
    <name type="scientific">Oryza glumipatula</name>
    <dbReference type="NCBI Taxonomy" id="40148"/>
    <lineage>
        <taxon>Eukaryota</taxon>
        <taxon>Viridiplantae</taxon>
        <taxon>Streptophyta</taxon>
        <taxon>Embryophyta</taxon>
        <taxon>Tracheophyta</taxon>
        <taxon>Spermatophyta</taxon>
        <taxon>Magnoliopsida</taxon>
        <taxon>Liliopsida</taxon>
        <taxon>Poales</taxon>
        <taxon>Poaceae</taxon>
        <taxon>BOP clade</taxon>
        <taxon>Oryzoideae</taxon>
        <taxon>Oryzeae</taxon>
        <taxon>Oryzinae</taxon>
        <taxon>Oryza</taxon>
    </lineage>
</organism>
<evidence type="ECO:0000313" key="2">
    <source>
        <dbReference type="Proteomes" id="UP000026961"/>
    </source>
</evidence>
<sequence length="160" mass="16649">MASFSSDGDVVVRRGAAIAWRQWVEGEGRRWKGRPDPVFLDLAIIGVGSDGSRVKVRSGSGARKKTGGGGAATLAISFLDSVGEKGVGGAGGRRRRSASKTVASGGGCGQQRYLGDKLRCRWPVKASKAMACEGGCGQRRCCRGGVGCRGGRRSCWPVGF</sequence>
<accession>A0A0E0B8L8</accession>
<dbReference type="Gramene" id="OGLUM10G04570.1">
    <property type="protein sequence ID" value="OGLUM10G04570.1"/>
    <property type="gene ID" value="OGLUM10G04570"/>
</dbReference>
<name>A0A0E0B8L8_9ORYZ</name>
<evidence type="ECO:0008006" key="3">
    <source>
        <dbReference type="Google" id="ProtNLM"/>
    </source>
</evidence>
<dbReference type="AlphaFoldDB" id="A0A0E0B8L8"/>
<dbReference type="Proteomes" id="UP000026961">
    <property type="component" value="Chromosome 10"/>
</dbReference>